<proteinExistence type="predicted"/>
<reference evidence="2 3" key="1">
    <citation type="journal article" date="2016" name="Genome Biol. Evol.">
        <title>Divergent and convergent evolution of fungal pathogenicity.</title>
        <authorList>
            <person name="Shang Y."/>
            <person name="Xiao G."/>
            <person name="Zheng P."/>
            <person name="Cen K."/>
            <person name="Zhan S."/>
            <person name="Wang C."/>
        </authorList>
    </citation>
    <scope>NUCLEOTIDE SEQUENCE [LARGE SCALE GENOMIC DNA]</scope>
    <source>
        <strain evidence="2 3">ARSEF 7405</strain>
    </source>
</reference>
<evidence type="ECO:0000313" key="2">
    <source>
        <dbReference type="EMBL" id="KZZ90410.1"/>
    </source>
</evidence>
<feature type="compositionally biased region" description="Basic and acidic residues" evidence="1">
    <location>
        <begin position="19"/>
        <end position="29"/>
    </location>
</feature>
<evidence type="ECO:0000313" key="3">
    <source>
        <dbReference type="Proteomes" id="UP000242877"/>
    </source>
</evidence>
<gene>
    <name evidence="2" type="ORF">AAP_03940</name>
</gene>
<dbReference type="Proteomes" id="UP000242877">
    <property type="component" value="Unassembled WGS sequence"/>
</dbReference>
<feature type="compositionally biased region" description="Basic and acidic residues" evidence="1">
    <location>
        <begin position="36"/>
        <end position="55"/>
    </location>
</feature>
<dbReference type="VEuPathDB" id="FungiDB:AAP_03940"/>
<feature type="region of interest" description="Disordered" evidence="1">
    <location>
        <begin position="1"/>
        <end position="55"/>
    </location>
</feature>
<feature type="compositionally biased region" description="Polar residues" evidence="1">
    <location>
        <begin position="1"/>
        <end position="14"/>
    </location>
</feature>
<dbReference type="AlphaFoldDB" id="A0A166NJF6"/>
<keyword evidence="3" id="KW-1185">Reference proteome</keyword>
<comment type="caution">
    <text evidence="2">The sequence shown here is derived from an EMBL/GenBank/DDBJ whole genome shotgun (WGS) entry which is preliminary data.</text>
</comment>
<organism evidence="2 3">
    <name type="scientific">Ascosphaera apis ARSEF 7405</name>
    <dbReference type="NCBI Taxonomy" id="392613"/>
    <lineage>
        <taxon>Eukaryota</taxon>
        <taxon>Fungi</taxon>
        <taxon>Dikarya</taxon>
        <taxon>Ascomycota</taxon>
        <taxon>Pezizomycotina</taxon>
        <taxon>Eurotiomycetes</taxon>
        <taxon>Eurotiomycetidae</taxon>
        <taxon>Onygenales</taxon>
        <taxon>Ascosphaeraceae</taxon>
        <taxon>Ascosphaera</taxon>
    </lineage>
</organism>
<accession>A0A166NJF6</accession>
<sequence>MAQKSLNSGEGSTSGKRREKVERLTKMMEDVDDNDNEQKKGESGLEKGVEGMRIS</sequence>
<name>A0A166NJF6_9EURO</name>
<dbReference type="EMBL" id="AZGZ01000017">
    <property type="protein sequence ID" value="KZZ90410.1"/>
    <property type="molecule type" value="Genomic_DNA"/>
</dbReference>
<protein>
    <submittedName>
        <fullName evidence="2">Uncharacterized protein</fullName>
    </submittedName>
</protein>
<evidence type="ECO:0000256" key="1">
    <source>
        <dbReference type="SAM" id="MobiDB-lite"/>
    </source>
</evidence>